<feature type="domain" description="Lipocalin/cytosolic fatty-acid binding" evidence="11">
    <location>
        <begin position="73"/>
        <end position="215"/>
    </location>
</feature>
<dbReference type="CDD" id="cd19437">
    <property type="entry name" value="lipocalin_apoD-like"/>
    <property type="match status" value="1"/>
</dbReference>
<dbReference type="Proteomes" id="UP001152562">
    <property type="component" value="Unassembled WGS sequence"/>
</dbReference>
<dbReference type="GO" id="GO:0000302">
    <property type="term" value="P:response to reactive oxygen species"/>
    <property type="evidence" value="ECO:0007669"/>
    <property type="project" value="TreeGrafter"/>
</dbReference>
<dbReference type="PANTHER" id="PTHR10612">
    <property type="entry name" value="APOLIPOPROTEIN D"/>
    <property type="match status" value="1"/>
</dbReference>
<dbReference type="GO" id="GO:0031409">
    <property type="term" value="F:pigment binding"/>
    <property type="evidence" value="ECO:0007669"/>
    <property type="project" value="InterPro"/>
</dbReference>
<evidence type="ECO:0000256" key="9">
    <source>
        <dbReference type="SAM" id="MobiDB-lite"/>
    </source>
</evidence>
<sequence length="607" mass="68819">MNTIRSLWMYRFNVQRLNRLYQDPGHHSRRNLFVMWQLSVLLLVATASAQIPSLGWCPDYQPMANFNINRFLGNWFEEERYFTVSELGTRCVNTKYESTPEGRIVVSNEITNSLTGMKRVLEGTLQMIGREGEGRMVIKYASLPVPYDNEFVILDTDYDNYAVMWACSGVGPVHIQNAWILTRERLPTLQLMQNAYGVLDRFKISRTFFVKTNQADCNILPQPAAEPLDLKNDVIIDAKNAVPELKAEAVGSVKILERSAIPEVMEPAKPMNMPEAEKKDEKMEKPMEIKEEIIKKEDMLKKDDMMKEEMMIKEDMKKEEMIKEEMKKKEEIKKEVMEKKEKAKRPNSSGGSILIPGLVWTSSQHGPPSTRTPDLKPSSIPDLRVAGLQETPRSQSKNIAKTKNILFNLNKFNCKMSVLQSIVVFLVSMIVVQTSAQVMFPGGCPNIEAITNFEPARYLGTWYEAEKYFAIFELGGKCISAKYTDNGNGVIGVHNQQVNSKGTKSGIVGEAKLTGPANIAKLSVRFPSLPVDIPAPYWVIDTDYDNYALVWSCTNLGIMHSETSWILTRERNPPQSVLDTVYAAIEKNKIDKTHYIKTDQSNCPKDA</sequence>
<keyword evidence="14" id="KW-1185">Reference proteome</keyword>
<organism evidence="13 14">
    <name type="scientific">Pieris brassicae</name>
    <name type="common">White butterfly</name>
    <name type="synonym">Large white butterfly</name>
    <dbReference type="NCBI Taxonomy" id="7116"/>
    <lineage>
        <taxon>Eukaryota</taxon>
        <taxon>Metazoa</taxon>
        <taxon>Ecdysozoa</taxon>
        <taxon>Arthropoda</taxon>
        <taxon>Hexapoda</taxon>
        <taxon>Insecta</taxon>
        <taxon>Pterygota</taxon>
        <taxon>Neoptera</taxon>
        <taxon>Endopterygota</taxon>
        <taxon>Lepidoptera</taxon>
        <taxon>Glossata</taxon>
        <taxon>Ditrysia</taxon>
        <taxon>Papilionoidea</taxon>
        <taxon>Pieridae</taxon>
        <taxon>Pierinae</taxon>
        <taxon>Pieris</taxon>
    </lineage>
</organism>
<keyword evidence="8" id="KW-0325">Glycoprotein</keyword>
<gene>
    <name evidence="13" type="ORF">PIBRA_LOCUS1646</name>
</gene>
<feature type="signal peptide" evidence="10">
    <location>
        <begin position="1"/>
        <end position="49"/>
    </location>
</feature>
<keyword evidence="5 10" id="KW-0732">Signal</keyword>
<evidence type="ECO:0000256" key="1">
    <source>
        <dbReference type="ARBA" id="ARBA00004613"/>
    </source>
</evidence>
<dbReference type="FunFam" id="2.40.128.20:FF:000003">
    <property type="entry name" value="Apolipoprotein D"/>
    <property type="match status" value="1"/>
</dbReference>
<protein>
    <recommendedName>
        <fullName evidence="2">Apolipoprotein D</fullName>
    </recommendedName>
</protein>
<dbReference type="GO" id="GO:0006629">
    <property type="term" value="P:lipid metabolic process"/>
    <property type="evidence" value="ECO:0007669"/>
    <property type="project" value="TreeGrafter"/>
</dbReference>
<evidence type="ECO:0000256" key="7">
    <source>
        <dbReference type="ARBA" id="ARBA00023157"/>
    </source>
</evidence>
<keyword evidence="6" id="KW-0446">Lipid-binding</keyword>
<dbReference type="SUPFAM" id="SSF50814">
    <property type="entry name" value="Lipocalins"/>
    <property type="match status" value="2"/>
</dbReference>
<dbReference type="EMBL" id="CALOZG010000002">
    <property type="protein sequence ID" value="CAH3964875.1"/>
    <property type="molecule type" value="Genomic_DNA"/>
</dbReference>
<dbReference type="Pfam" id="PF00061">
    <property type="entry name" value="Lipocalin"/>
    <property type="match status" value="1"/>
</dbReference>
<dbReference type="InterPro" id="IPR000566">
    <property type="entry name" value="Lipocln_cytosolic_FA-bd_dom"/>
</dbReference>
<feature type="chain" id="PRO_5040446141" description="Apolipoprotein D" evidence="10">
    <location>
        <begin position="50"/>
        <end position="607"/>
    </location>
</feature>
<reference evidence="13" key="1">
    <citation type="submission" date="2022-05" db="EMBL/GenBank/DDBJ databases">
        <authorList>
            <person name="Okamura Y."/>
        </authorList>
    </citation>
    <scope>NUCLEOTIDE SEQUENCE</scope>
</reference>
<dbReference type="GO" id="GO:0005737">
    <property type="term" value="C:cytoplasm"/>
    <property type="evidence" value="ECO:0007669"/>
    <property type="project" value="TreeGrafter"/>
</dbReference>
<accession>A0A9P0SU42</accession>
<proteinExistence type="predicted"/>
<evidence type="ECO:0000256" key="10">
    <source>
        <dbReference type="SAM" id="SignalP"/>
    </source>
</evidence>
<evidence type="ECO:0000313" key="13">
    <source>
        <dbReference type="EMBL" id="CAH3964875.1"/>
    </source>
</evidence>
<dbReference type="GO" id="GO:0008289">
    <property type="term" value="F:lipid binding"/>
    <property type="evidence" value="ECO:0007669"/>
    <property type="project" value="UniProtKB-KW"/>
</dbReference>
<dbReference type="InterPro" id="IPR003057">
    <property type="entry name" value="Invtbrt_color"/>
</dbReference>
<dbReference type="Pfam" id="PF08212">
    <property type="entry name" value="Lipocalin_2"/>
    <property type="match status" value="1"/>
</dbReference>
<evidence type="ECO:0000313" key="14">
    <source>
        <dbReference type="Proteomes" id="UP001152562"/>
    </source>
</evidence>
<dbReference type="Gene3D" id="2.40.128.20">
    <property type="match status" value="2"/>
</dbReference>
<evidence type="ECO:0000256" key="5">
    <source>
        <dbReference type="ARBA" id="ARBA00022729"/>
    </source>
</evidence>
<feature type="compositionally biased region" description="Polar residues" evidence="9">
    <location>
        <begin position="360"/>
        <end position="372"/>
    </location>
</feature>
<evidence type="ECO:0000259" key="12">
    <source>
        <dbReference type="Pfam" id="PF08212"/>
    </source>
</evidence>
<dbReference type="PROSITE" id="PS00213">
    <property type="entry name" value="LIPOCALIN"/>
    <property type="match status" value="1"/>
</dbReference>
<dbReference type="GO" id="GO:0005576">
    <property type="term" value="C:extracellular region"/>
    <property type="evidence" value="ECO:0007669"/>
    <property type="project" value="UniProtKB-SubCell"/>
</dbReference>
<evidence type="ECO:0000256" key="6">
    <source>
        <dbReference type="ARBA" id="ARBA00023121"/>
    </source>
</evidence>
<keyword evidence="3" id="KW-0813">Transport</keyword>
<evidence type="ECO:0000256" key="8">
    <source>
        <dbReference type="ARBA" id="ARBA00023180"/>
    </source>
</evidence>
<evidence type="ECO:0000256" key="4">
    <source>
        <dbReference type="ARBA" id="ARBA00022525"/>
    </source>
</evidence>
<name>A0A9P0SU42_PIEBR</name>
<dbReference type="InterPro" id="IPR012674">
    <property type="entry name" value="Calycin"/>
</dbReference>
<dbReference type="PANTHER" id="PTHR10612:SF34">
    <property type="entry name" value="APOLIPOPROTEIN D"/>
    <property type="match status" value="1"/>
</dbReference>
<dbReference type="InterPro" id="IPR022272">
    <property type="entry name" value="Lipocalin_CS"/>
</dbReference>
<keyword evidence="4" id="KW-0964">Secreted</keyword>
<feature type="region of interest" description="Disordered" evidence="9">
    <location>
        <begin position="336"/>
        <end position="380"/>
    </location>
</feature>
<comment type="subcellular location">
    <subcellularLocation>
        <location evidence="1">Secreted</location>
    </subcellularLocation>
</comment>
<evidence type="ECO:0000259" key="11">
    <source>
        <dbReference type="Pfam" id="PF00061"/>
    </source>
</evidence>
<keyword evidence="7" id="KW-1015">Disulfide bond</keyword>
<feature type="domain" description="Lipocalin/cytosolic fatty-acid binding" evidence="12">
    <location>
        <begin position="456"/>
        <end position="597"/>
    </location>
</feature>
<comment type="caution">
    <text evidence="13">The sequence shown here is derived from an EMBL/GenBank/DDBJ whole genome shotgun (WGS) entry which is preliminary data.</text>
</comment>
<dbReference type="AlphaFoldDB" id="A0A9P0SU42"/>
<evidence type="ECO:0000256" key="3">
    <source>
        <dbReference type="ARBA" id="ARBA00022448"/>
    </source>
</evidence>
<dbReference type="PRINTS" id="PR01273">
    <property type="entry name" value="INVTBRTCOLOR"/>
</dbReference>
<evidence type="ECO:0000256" key="2">
    <source>
        <dbReference type="ARBA" id="ARBA00019890"/>
    </source>
</evidence>
<dbReference type="FunFam" id="2.40.128.20:FF:000026">
    <property type="entry name" value="Apolipoprotein D-like Protein"/>
    <property type="match status" value="1"/>
</dbReference>